<comment type="similarity">
    <text evidence="3">Belongs to the glycosyl hydrolase 130 family.</text>
</comment>
<proteinExistence type="inferred from homology"/>
<evidence type="ECO:0000313" key="4">
    <source>
        <dbReference type="EMBL" id="ADB16377.1"/>
    </source>
</evidence>
<dbReference type="PIRSF" id="PIRSF016202">
    <property type="entry name" value="PH1107"/>
    <property type="match status" value="1"/>
</dbReference>
<dbReference type="PANTHER" id="PTHR34106">
    <property type="entry name" value="GLYCOSIDASE"/>
    <property type="match status" value="1"/>
</dbReference>
<gene>
    <name evidence="4" type="ordered locus">Psta_1702</name>
</gene>
<dbReference type="InterPro" id="IPR007184">
    <property type="entry name" value="Mannoside_phosphorylase"/>
</dbReference>
<dbReference type="Pfam" id="PF04041">
    <property type="entry name" value="Glyco_hydro_130"/>
    <property type="match status" value="1"/>
</dbReference>
<dbReference type="PANTHER" id="PTHR34106:SF5">
    <property type="entry name" value="GLYCOSIDASE"/>
    <property type="match status" value="1"/>
</dbReference>
<evidence type="ECO:0000256" key="1">
    <source>
        <dbReference type="ARBA" id="ARBA00022676"/>
    </source>
</evidence>
<dbReference type="KEGG" id="psl:Psta_1702"/>
<dbReference type="SUPFAM" id="SSF75005">
    <property type="entry name" value="Arabinanase/levansucrase/invertase"/>
    <property type="match status" value="1"/>
</dbReference>
<dbReference type="STRING" id="530564.Psta_1702"/>
<dbReference type="GO" id="GO:0016757">
    <property type="term" value="F:glycosyltransferase activity"/>
    <property type="evidence" value="ECO:0007669"/>
    <property type="project" value="UniProtKB-KW"/>
</dbReference>
<protein>
    <submittedName>
        <fullName evidence="4">Glycosidase PH1107-related protein</fullName>
    </submittedName>
</protein>
<keyword evidence="2" id="KW-0808">Transferase</keyword>
<dbReference type="eggNOG" id="COG2152">
    <property type="taxonomic scope" value="Bacteria"/>
</dbReference>
<dbReference type="Gene3D" id="2.115.10.20">
    <property type="entry name" value="Glycosyl hydrolase domain, family 43"/>
    <property type="match status" value="1"/>
</dbReference>
<dbReference type="GO" id="GO:0016798">
    <property type="term" value="F:hydrolase activity, acting on glycosyl bonds"/>
    <property type="evidence" value="ECO:0007669"/>
    <property type="project" value="UniProtKB-KW"/>
</dbReference>
<name>D2QYS2_PIRSD</name>
<keyword evidence="5" id="KW-1185">Reference proteome</keyword>
<dbReference type="CDD" id="cd18615">
    <property type="entry name" value="GH130"/>
    <property type="match status" value="1"/>
</dbReference>
<dbReference type="HOGENOM" id="CLU_046648_0_0_0"/>
<evidence type="ECO:0000256" key="2">
    <source>
        <dbReference type="ARBA" id="ARBA00022679"/>
    </source>
</evidence>
<evidence type="ECO:0000256" key="3">
    <source>
        <dbReference type="ARBA" id="ARBA00024356"/>
    </source>
</evidence>
<keyword evidence="1" id="KW-0328">Glycosyltransferase</keyword>
<dbReference type="EMBL" id="CP001848">
    <property type="protein sequence ID" value="ADB16377.1"/>
    <property type="molecule type" value="Genomic_DNA"/>
</dbReference>
<organism evidence="4 5">
    <name type="scientific">Pirellula staleyi (strain ATCC 27377 / DSM 6068 / ICPB 4128)</name>
    <name type="common">Pirella staleyi</name>
    <dbReference type="NCBI Taxonomy" id="530564"/>
    <lineage>
        <taxon>Bacteria</taxon>
        <taxon>Pseudomonadati</taxon>
        <taxon>Planctomycetota</taxon>
        <taxon>Planctomycetia</taxon>
        <taxon>Pirellulales</taxon>
        <taxon>Pirellulaceae</taxon>
        <taxon>Pirellula</taxon>
    </lineage>
</organism>
<dbReference type="OrthoDB" id="9759709at2"/>
<dbReference type="Proteomes" id="UP000001887">
    <property type="component" value="Chromosome"/>
</dbReference>
<keyword evidence="4" id="KW-0326">Glycosidase</keyword>
<sequence length="335" mass="38061">MSTFESTQPQLYPELFRRYSGNPILTAQDWPYPAHSVFNAGACQIGNETLLLVRVEDRRGHSHLTVARSYDGIGQWRIDPKPSFPADPLNFREEEWGVEDPRITWVEERQEWIIAYTAYSPSGPLVSLATTTDFRSFHRLGPVMPPDDKDAAVFPRRFNGRYAMIHRPVGAGSHGAHIWLSQSPDLTHWGDHHVLIPARKGAWWDANKIGLSPPPLETAEGWLILYHGVRHTPGGCLYRLGLALLDLEKPWEVIRRSDDWVFAPQMPYERHGDVNGVVFPCGWIIDQAADEIRMYYGGADSCLALATGKISEILDYLRHSPVPQRPRQPRLVPFN</sequence>
<keyword evidence="4" id="KW-0378">Hydrolase</keyword>
<reference evidence="4 5" key="1">
    <citation type="journal article" date="2009" name="Stand. Genomic Sci.">
        <title>Complete genome sequence of Pirellula staleyi type strain (ATCC 27377).</title>
        <authorList>
            <person name="Clum A."/>
            <person name="Tindall B.J."/>
            <person name="Sikorski J."/>
            <person name="Ivanova N."/>
            <person name="Mavrommatis K."/>
            <person name="Lucas S."/>
            <person name="Glavina del Rio T."/>
            <person name="Nolan M."/>
            <person name="Chen F."/>
            <person name="Tice H."/>
            <person name="Pitluck S."/>
            <person name="Cheng J.F."/>
            <person name="Chertkov O."/>
            <person name="Brettin T."/>
            <person name="Han C."/>
            <person name="Detter J.C."/>
            <person name="Kuske C."/>
            <person name="Bruce D."/>
            <person name="Goodwin L."/>
            <person name="Ovchinikova G."/>
            <person name="Pati A."/>
            <person name="Mikhailova N."/>
            <person name="Chen A."/>
            <person name="Palaniappan K."/>
            <person name="Land M."/>
            <person name="Hauser L."/>
            <person name="Chang Y.J."/>
            <person name="Jeffries C.D."/>
            <person name="Chain P."/>
            <person name="Rohde M."/>
            <person name="Goker M."/>
            <person name="Bristow J."/>
            <person name="Eisen J.A."/>
            <person name="Markowitz V."/>
            <person name="Hugenholtz P."/>
            <person name="Kyrpides N.C."/>
            <person name="Klenk H.P."/>
            <person name="Lapidus A."/>
        </authorList>
    </citation>
    <scope>NUCLEOTIDE SEQUENCE [LARGE SCALE GENOMIC DNA]</scope>
    <source>
        <strain evidence="5">ATCC 27377 / DSM 6068 / ICPB 4128</strain>
    </source>
</reference>
<dbReference type="InterPro" id="IPR023296">
    <property type="entry name" value="Glyco_hydro_beta-prop_sf"/>
</dbReference>
<accession>D2QYS2</accession>
<evidence type="ECO:0000313" key="5">
    <source>
        <dbReference type="Proteomes" id="UP000001887"/>
    </source>
</evidence>
<dbReference type="AlphaFoldDB" id="D2QYS2"/>